<keyword evidence="3" id="KW-1185">Reference proteome</keyword>
<dbReference type="OMA" id="KYSQNWS"/>
<comment type="caution">
    <text evidence="2">The sequence shown here is derived from an EMBL/GenBank/DDBJ whole genome shotgun (WGS) entry which is preliminary data.</text>
</comment>
<reference evidence="3" key="1">
    <citation type="submission" date="2017-04" db="EMBL/GenBank/DDBJ databases">
        <title>Plasmodium gonderi genome.</title>
        <authorList>
            <person name="Arisue N."/>
            <person name="Honma H."/>
            <person name="Kawai S."/>
            <person name="Tougan T."/>
            <person name="Tanabe K."/>
            <person name="Horii T."/>
        </authorList>
    </citation>
    <scope>NUCLEOTIDE SEQUENCE [LARGE SCALE GENOMIC DNA]</scope>
    <source>
        <strain evidence="3">ATCC 30045</strain>
    </source>
</reference>
<dbReference type="AlphaFoldDB" id="A0A1Y1JC27"/>
<dbReference type="Proteomes" id="UP000195521">
    <property type="component" value="Unassembled WGS sequence"/>
</dbReference>
<evidence type="ECO:0000313" key="3">
    <source>
        <dbReference type="Proteomes" id="UP000195521"/>
    </source>
</evidence>
<name>A0A1Y1JC27_PLAGO</name>
<feature type="region of interest" description="Disordered" evidence="1">
    <location>
        <begin position="108"/>
        <end position="138"/>
    </location>
</feature>
<protein>
    <submittedName>
        <fullName evidence="2">Uncharacterized protein</fullName>
    </submittedName>
</protein>
<organism evidence="2 3">
    <name type="scientific">Plasmodium gonderi</name>
    <dbReference type="NCBI Taxonomy" id="77519"/>
    <lineage>
        <taxon>Eukaryota</taxon>
        <taxon>Sar</taxon>
        <taxon>Alveolata</taxon>
        <taxon>Apicomplexa</taxon>
        <taxon>Aconoidasida</taxon>
        <taxon>Haemosporida</taxon>
        <taxon>Plasmodiidae</taxon>
        <taxon>Plasmodium</taxon>
        <taxon>Plasmodium (Plasmodium)</taxon>
    </lineage>
</organism>
<evidence type="ECO:0000313" key="2">
    <source>
        <dbReference type="EMBL" id="GAW80046.1"/>
    </source>
</evidence>
<gene>
    <name evidence="2" type="ORF">PGO_061910</name>
</gene>
<dbReference type="EMBL" id="BDQF01000007">
    <property type="protein sequence ID" value="GAW80046.1"/>
    <property type="molecule type" value="Genomic_DNA"/>
</dbReference>
<dbReference type="OrthoDB" id="375742at2759"/>
<evidence type="ECO:0000256" key="1">
    <source>
        <dbReference type="SAM" id="MobiDB-lite"/>
    </source>
</evidence>
<feature type="compositionally biased region" description="Basic and acidic residues" evidence="1">
    <location>
        <begin position="113"/>
        <end position="138"/>
    </location>
</feature>
<dbReference type="RefSeq" id="XP_028542635.1">
    <property type="nucleotide sequence ID" value="XM_028686834.1"/>
</dbReference>
<accession>A0A1Y1JC27</accession>
<dbReference type="GeneID" id="39746758"/>
<proteinExistence type="predicted"/>
<sequence length="327" mass="38904">MNILTTKDKISLHPHQILNAANYFFKQFYVTYLNRDILFINSFSVKNKFNCFEKSHHEKKYLNYRIIINLINFLIKTNPRNVSATRNHVKCTSYVEGNIPTYITTNHISRKNSTMERKESVEKKSNKEKNEKVVDGEKTKLDQDHDQVTQDYNIGDTSTDIQCYFPEKEPAFHLWHKQKNIHHYNIDPSARTKKIQIYYNCEMIDMERKIYKIKKVLRNGNPVDILLICSNDNRAKKRAKREKKKNIINKQDYESTSEDEHITKFPVKNKSAHFAELKKLNESKYSTHINVKINFLLNHLEKISTVDEIFRHVKNGKYVILMKVYPR</sequence>